<keyword evidence="1" id="KW-0812">Transmembrane</keyword>
<organism evidence="2 3">
    <name type="scientific">Cohnella thailandensis</name>
    <dbReference type="NCBI Taxonomy" id="557557"/>
    <lineage>
        <taxon>Bacteria</taxon>
        <taxon>Bacillati</taxon>
        <taxon>Bacillota</taxon>
        <taxon>Bacilli</taxon>
        <taxon>Bacillales</taxon>
        <taxon>Paenibacillaceae</taxon>
        <taxon>Cohnella</taxon>
    </lineage>
</organism>
<evidence type="ECO:0000313" key="2">
    <source>
        <dbReference type="EMBL" id="MBB6637446.1"/>
    </source>
</evidence>
<accession>A0A841T3M2</accession>
<protein>
    <submittedName>
        <fullName evidence="2">Uncharacterized protein</fullName>
    </submittedName>
</protein>
<dbReference type="EMBL" id="JACJVQ010000021">
    <property type="protein sequence ID" value="MBB6637446.1"/>
    <property type="molecule type" value="Genomic_DNA"/>
</dbReference>
<dbReference type="Proteomes" id="UP000535838">
    <property type="component" value="Unassembled WGS sequence"/>
</dbReference>
<name>A0A841T3M2_9BACL</name>
<comment type="caution">
    <text evidence="2">The sequence shown here is derived from an EMBL/GenBank/DDBJ whole genome shotgun (WGS) entry which is preliminary data.</text>
</comment>
<sequence length="93" mass="10732">MIPLIIAGSFLISTILSVRIERESKSKWLGMLTAFCSNAFILTSAWKLYGLDDETRMFGIDFQGRNALLLSIPILTWLLFMLLSYIRKRTSRR</sequence>
<dbReference type="AlphaFoldDB" id="A0A841T3M2"/>
<dbReference type="RefSeq" id="WP_185122639.1">
    <property type="nucleotide sequence ID" value="NZ_JACJVQ010000021.1"/>
</dbReference>
<evidence type="ECO:0000313" key="3">
    <source>
        <dbReference type="Proteomes" id="UP000535838"/>
    </source>
</evidence>
<feature type="transmembrane region" description="Helical" evidence="1">
    <location>
        <begin position="66"/>
        <end position="86"/>
    </location>
</feature>
<evidence type="ECO:0000256" key="1">
    <source>
        <dbReference type="SAM" id="Phobius"/>
    </source>
</evidence>
<gene>
    <name evidence="2" type="ORF">H7B67_25230</name>
</gene>
<keyword evidence="3" id="KW-1185">Reference proteome</keyword>
<feature type="transmembrane region" description="Helical" evidence="1">
    <location>
        <begin position="28"/>
        <end position="46"/>
    </location>
</feature>
<keyword evidence="1" id="KW-0472">Membrane</keyword>
<proteinExistence type="predicted"/>
<reference evidence="2 3" key="1">
    <citation type="submission" date="2020-08" db="EMBL/GenBank/DDBJ databases">
        <title>Cohnella phylogeny.</title>
        <authorList>
            <person name="Dunlap C."/>
        </authorList>
    </citation>
    <scope>NUCLEOTIDE SEQUENCE [LARGE SCALE GENOMIC DNA]</scope>
    <source>
        <strain evidence="2 3">DSM 25241</strain>
    </source>
</reference>
<keyword evidence="1" id="KW-1133">Transmembrane helix</keyword>